<name>A0A919IU62_9ACTN</name>
<sequence length="303" mass="31748">MRHRVGVRVGFLAALALLVAGCATPGGVDGDLTNGWGAMGPATAFEPSAGTCHGAKFTAVGARATYDELDCALRHRTETVYVGTYESPAADAESPPAEGSAGAGAAYQVCDEKTTTYLGGTWRAARIWIGVTHPTQAAWTGGSRWFRCEAVELSSVEDDGALVQRVGTFRNALADGTSDLLLTCYAVAQDSSGAIAAMPGVGCEAKHNAEFVGVWFATGLPYPKDDATWAKFHDGCRGLIATYAGVPNDADLQYRTGVVSLPGNTDVWALGDSGVRCYLWLDGTELKATLKGKGVKSLPIQYK</sequence>
<keyword evidence="4" id="KW-1185">Reference proteome</keyword>
<gene>
    <name evidence="3" type="ORF">Afe05nite_01040</name>
</gene>
<evidence type="ECO:0000313" key="3">
    <source>
        <dbReference type="EMBL" id="GIE08264.1"/>
    </source>
</evidence>
<dbReference type="PROSITE" id="PS51257">
    <property type="entry name" value="PROKAR_LIPOPROTEIN"/>
    <property type="match status" value="1"/>
</dbReference>
<evidence type="ECO:0000313" key="4">
    <source>
        <dbReference type="Proteomes" id="UP000598174"/>
    </source>
</evidence>
<protein>
    <recommendedName>
        <fullName evidence="2">Septum formation-related domain-containing protein</fullName>
    </recommendedName>
</protein>
<keyword evidence="1" id="KW-0732">Signal</keyword>
<dbReference type="RefSeq" id="WP_203814894.1">
    <property type="nucleotide sequence ID" value="NZ_BAAABP010000014.1"/>
</dbReference>
<accession>A0A919IU62</accession>
<proteinExistence type="predicted"/>
<feature type="chain" id="PRO_5039699437" description="Septum formation-related domain-containing protein" evidence="1">
    <location>
        <begin position="26"/>
        <end position="303"/>
    </location>
</feature>
<dbReference type="EMBL" id="BOMM01000001">
    <property type="protein sequence ID" value="GIE08264.1"/>
    <property type="molecule type" value="Genomic_DNA"/>
</dbReference>
<dbReference type="Proteomes" id="UP000598174">
    <property type="component" value="Unassembled WGS sequence"/>
</dbReference>
<organism evidence="3 4">
    <name type="scientific">Paractinoplanes ferrugineus</name>
    <dbReference type="NCBI Taxonomy" id="113564"/>
    <lineage>
        <taxon>Bacteria</taxon>
        <taxon>Bacillati</taxon>
        <taxon>Actinomycetota</taxon>
        <taxon>Actinomycetes</taxon>
        <taxon>Micromonosporales</taxon>
        <taxon>Micromonosporaceae</taxon>
        <taxon>Paractinoplanes</taxon>
    </lineage>
</organism>
<evidence type="ECO:0000256" key="1">
    <source>
        <dbReference type="SAM" id="SignalP"/>
    </source>
</evidence>
<reference evidence="3" key="1">
    <citation type="submission" date="2021-01" db="EMBL/GenBank/DDBJ databases">
        <title>Whole genome shotgun sequence of Actinoplanes ferrugineus NBRC 15555.</title>
        <authorList>
            <person name="Komaki H."/>
            <person name="Tamura T."/>
        </authorList>
    </citation>
    <scope>NUCLEOTIDE SEQUENCE</scope>
    <source>
        <strain evidence="3">NBRC 15555</strain>
    </source>
</reference>
<dbReference type="AlphaFoldDB" id="A0A919IU62"/>
<evidence type="ECO:0000259" key="2">
    <source>
        <dbReference type="Pfam" id="PF13845"/>
    </source>
</evidence>
<dbReference type="Pfam" id="PF13845">
    <property type="entry name" value="Septum_form"/>
    <property type="match status" value="1"/>
</dbReference>
<feature type="signal peptide" evidence="1">
    <location>
        <begin position="1"/>
        <end position="25"/>
    </location>
</feature>
<feature type="domain" description="Septum formation-related" evidence="2">
    <location>
        <begin position="49"/>
        <end position="277"/>
    </location>
</feature>
<comment type="caution">
    <text evidence="3">The sequence shown here is derived from an EMBL/GenBank/DDBJ whole genome shotgun (WGS) entry which is preliminary data.</text>
</comment>
<dbReference type="InterPro" id="IPR026004">
    <property type="entry name" value="Septum_form"/>
</dbReference>